<dbReference type="InterPro" id="IPR014718">
    <property type="entry name" value="GH-type_carb-bd"/>
</dbReference>
<dbReference type="SUPFAM" id="SSF49303">
    <property type="entry name" value="beta-Galactosidase/glucuronidase domain"/>
    <property type="match status" value="2"/>
</dbReference>
<protein>
    <recommendedName>
        <fullName evidence="3 9">Beta-galactosidase</fullName>
        <ecNumber evidence="3 9">3.2.1.23</ecNumber>
    </recommendedName>
    <alternativeName>
        <fullName evidence="8 9">Lactase</fullName>
    </alternativeName>
</protein>
<dbReference type="GO" id="GO:0004565">
    <property type="term" value="F:beta-galactosidase activity"/>
    <property type="evidence" value="ECO:0007669"/>
    <property type="project" value="UniProtKB-EC"/>
</dbReference>
<accession>A0A5C5XWX4</accession>
<evidence type="ECO:0000256" key="7">
    <source>
        <dbReference type="ARBA" id="ARBA00023295"/>
    </source>
</evidence>
<dbReference type="PROSITE" id="PS00719">
    <property type="entry name" value="GLYCOSYL_HYDROL_F2_1"/>
    <property type="match status" value="1"/>
</dbReference>
<dbReference type="EC" id="3.2.1.23" evidence="3 9"/>
<dbReference type="InterPro" id="IPR008979">
    <property type="entry name" value="Galactose-bd-like_sf"/>
</dbReference>
<dbReference type="InterPro" id="IPR017853">
    <property type="entry name" value="GH"/>
</dbReference>
<dbReference type="SUPFAM" id="SSF49899">
    <property type="entry name" value="Concanavalin A-like lectins/glucanases"/>
    <property type="match status" value="1"/>
</dbReference>
<organism evidence="13 14">
    <name type="scientific">Allorhodopirellula solitaria</name>
    <dbReference type="NCBI Taxonomy" id="2527987"/>
    <lineage>
        <taxon>Bacteria</taxon>
        <taxon>Pseudomonadati</taxon>
        <taxon>Planctomycetota</taxon>
        <taxon>Planctomycetia</taxon>
        <taxon>Pirellulales</taxon>
        <taxon>Pirellulaceae</taxon>
        <taxon>Allorhodopirellula</taxon>
    </lineage>
</organism>
<dbReference type="SUPFAM" id="SSF49785">
    <property type="entry name" value="Galactose-binding domain-like"/>
    <property type="match status" value="1"/>
</dbReference>
<dbReference type="Pfam" id="PF02837">
    <property type="entry name" value="Glyco_hydro_2_N"/>
    <property type="match status" value="1"/>
</dbReference>
<evidence type="ECO:0000256" key="2">
    <source>
        <dbReference type="ARBA" id="ARBA00007401"/>
    </source>
</evidence>
<keyword evidence="4 10" id="KW-0732">Signal</keyword>
<feature type="domain" description="LamG-like jellyroll fold" evidence="11">
    <location>
        <begin position="644"/>
        <end position="772"/>
    </location>
</feature>
<dbReference type="Pfam" id="PF00703">
    <property type="entry name" value="Glyco_hydro_2"/>
    <property type="match status" value="1"/>
</dbReference>
<dbReference type="GO" id="GO:0005990">
    <property type="term" value="P:lactose catabolic process"/>
    <property type="evidence" value="ECO:0007669"/>
    <property type="project" value="TreeGrafter"/>
</dbReference>
<evidence type="ECO:0000313" key="14">
    <source>
        <dbReference type="Proteomes" id="UP000318053"/>
    </source>
</evidence>
<keyword evidence="14" id="KW-1185">Reference proteome</keyword>
<dbReference type="GO" id="GO:0030246">
    <property type="term" value="F:carbohydrate binding"/>
    <property type="evidence" value="ECO:0007669"/>
    <property type="project" value="InterPro"/>
</dbReference>
<dbReference type="InterPro" id="IPR023232">
    <property type="entry name" value="Glyco_hydro_2_AS"/>
</dbReference>
<dbReference type="Gene3D" id="2.60.40.10">
    <property type="entry name" value="Immunoglobulins"/>
    <property type="match status" value="2"/>
</dbReference>
<dbReference type="InterPro" id="IPR006104">
    <property type="entry name" value="Glyco_hydro_2_N"/>
</dbReference>
<proteinExistence type="inferred from homology"/>
<name>A0A5C5XWX4_9BACT</name>
<dbReference type="SMART" id="SM01038">
    <property type="entry name" value="Bgal_small_N"/>
    <property type="match status" value="1"/>
</dbReference>
<evidence type="ECO:0000313" key="13">
    <source>
        <dbReference type="EMBL" id="TWT67460.1"/>
    </source>
</evidence>
<feature type="signal peptide" evidence="10">
    <location>
        <begin position="1"/>
        <end position="28"/>
    </location>
</feature>
<feature type="domain" description="Beta galactosidase small chain/" evidence="12">
    <location>
        <begin position="974"/>
        <end position="1244"/>
    </location>
</feature>
<evidence type="ECO:0000256" key="3">
    <source>
        <dbReference type="ARBA" id="ARBA00012756"/>
    </source>
</evidence>
<dbReference type="SUPFAM" id="SSF51445">
    <property type="entry name" value="(Trans)glycosidases"/>
    <property type="match status" value="1"/>
</dbReference>
<evidence type="ECO:0000256" key="8">
    <source>
        <dbReference type="ARBA" id="ARBA00032230"/>
    </source>
</evidence>
<keyword evidence="6" id="KW-1015">Disulfide bond</keyword>
<dbReference type="PANTHER" id="PTHR46323:SF2">
    <property type="entry name" value="BETA-GALACTOSIDASE"/>
    <property type="match status" value="1"/>
</dbReference>
<dbReference type="InterPro" id="IPR006101">
    <property type="entry name" value="Glyco_hydro_2"/>
</dbReference>
<evidence type="ECO:0000256" key="5">
    <source>
        <dbReference type="ARBA" id="ARBA00022801"/>
    </source>
</evidence>
<dbReference type="InterPro" id="IPR050347">
    <property type="entry name" value="Bact_Beta-galactosidase"/>
</dbReference>
<comment type="similarity">
    <text evidence="2 9">Belongs to the glycosyl hydrolase 2 family.</text>
</comment>
<dbReference type="SUPFAM" id="SSF74650">
    <property type="entry name" value="Galactose mutarotase-like"/>
    <property type="match status" value="1"/>
</dbReference>
<evidence type="ECO:0000259" key="12">
    <source>
        <dbReference type="SMART" id="SM01038"/>
    </source>
</evidence>
<dbReference type="InterPro" id="IPR006558">
    <property type="entry name" value="LamG-like"/>
</dbReference>
<dbReference type="EMBL" id="SJPK01000004">
    <property type="protein sequence ID" value="TWT67460.1"/>
    <property type="molecule type" value="Genomic_DNA"/>
</dbReference>
<dbReference type="InterPro" id="IPR023230">
    <property type="entry name" value="Glyco_hydro_2_CS"/>
</dbReference>
<dbReference type="AlphaFoldDB" id="A0A5C5XWX4"/>
<dbReference type="Pfam" id="PF02836">
    <property type="entry name" value="Glyco_hydro_2_C"/>
    <property type="match status" value="2"/>
</dbReference>
<dbReference type="Pfam" id="PF16353">
    <property type="entry name" value="LacZ_4"/>
    <property type="match status" value="1"/>
</dbReference>
<evidence type="ECO:0000256" key="6">
    <source>
        <dbReference type="ARBA" id="ARBA00023157"/>
    </source>
</evidence>
<evidence type="ECO:0000259" key="11">
    <source>
        <dbReference type="SMART" id="SM00560"/>
    </source>
</evidence>
<dbReference type="InterPro" id="IPR006102">
    <property type="entry name" value="Ig-like_GH2"/>
</dbReference>
<sequence precursor="true">MDVMKRTAKLPVGMTLVVLLLASLCPVAARCEAPDWENEQVIGIHKLPPRATSVPHLDRETATSDDPESSPFFQSLNGPWKFHWAKDPDSRPADFYRRDFDVSRWDEIPVPSNWQLHGYGVPLYSNITYPFKKDPPRVMGTPPEDYTNFDARNPVGCYRREFEIEKAWDGRQIFVQFDGVDSAFYLWVNGQKVGYSQGSRTPASFDITQYVQSGVNTIAAEVYRYCDGSYLEDQDFWRLSGIFRDVSLWSADQLHIHDYFAHTDLDDEYRDASLRVEVEIADAAQQQSDWSLQMELLDEAGEVVASETQSPTGDQAQSGHLTLQTLVEAPALWSAEKPCLYRLLLTLSDSDGQTVEVVSTQIGFREVEIQDGLLHVNGKPIYLKGVNRHEHDPDTGHTVSRESMIADIKKMKQFNINAVRTSHYPNTPMWYALCDQYGLYVVDETNIESHGMGYGKESLAKDPSWGKAHLDRVQRMVERDKNHPSIIIWSLGNEAGNGVNFMANYDWVKQRDPSRPVQYEQAGFRDRNTDIRCPMYAGINRIVNYATKQPDRPLVLCEYAHAMGNSVGNFQDYWTAIEAHDALQGGFIWDWVDQGLRKPIPPQYTVVDQANTQRTARVIGSVDKENGVTGAVVVPESEDLNPTGGLTLEAIVVGNRADGFNPLISKGDHQYLLRVDSGGVNFTLFSDAWKGIQASYEEAGLVDGENRITATYDGATMRLYVNATLVKEQPFAEPIASSGFPVNIGRNSEVPERTSTLPIRAARIYDRALSASQVSDVESRSSEGLVVDLDLLATEREEPSPDAEQTFMAYGGDFGDRPNDGNFCANGLVSPDRNPNPHLWEVKKVHQNIKVTAEDLASGKFRVENKFAFTNTNEFIPRVILRLDGKIVGRATLKPFDIEPGSDQAIVIPTMKTAAMQGEALLSIAFETATPTPWAAAGHRVAWDQFQLSGAEQSGPPVSDEEITVTSPDDDHRIIATGSVQATFDTHHGTLTSLKVGGEERLQTELALNFWKIPNDNQYGNKYVNRLGAWQDAAEQFAVTKFDVEAKKDRVEVSVLGDLSVGGSQCELTYTVYAAGVIHVQASYRPGDGKIPSLPRFGLKFAVDREFDQVRWYGRGPQETYWDRKTGGEIAVYESTPEKMFYRYLRPQDTANRSDVRWMQVTDDAGNGLAITADEPLSMSVWPYTMSDVESAAHPFELQSSDFNSVFVDLKLHGVGGDTSWGARTHSEYTLPGDQPYSLAFTIAPVAQQAAEPAGAKE</sequence>
<dbReference type="InterPro" id="IPR013783">
    <property type="entry name" value="Ig-like_fold"/>
</dbReference>
<evidence type="ECO:0000256" key="9">
    <source>
        <dbReference type="RuleBase" id="RU361154"/>
    </source>
</evidence>
<dbReference type="Gene3D" id="2.60.120.260">
    <property type="entry name" value="Galactose-binding domain-like"/>
    <property type="match status" value="1"/>
</dbReference>
<dbReference type="SMART" id="SM00560">
    <property type="entry name" value="LamGL"/>
    <property type="match status" value="1"/>
</dbReference>
<comment type="caution">
    <text evidence="13">The sequence shown here is derived from an EMBL/GenBank/DDBJ whole genome shotgun (WGS) entry which is preliminary data.</text>
</comment>
<dbReference type="PROSITE" id="PS00608">
    <property type="entry name" value="GLYCOSYL_HYDROL_F2_2"/>
    <property type="match status" value="1"/>
</dbReference>
<evidence type="ECO:0000256" key="1">
    <source>
        <dbReference type="ARBA" id="ARBA00001412"/>
    </source>
</evidence>
<dbReference type="Gene3D" id="2.60.120.200">
    <property type="match status" value="1"/>
</dbReference>
<dbReference type="FunFam" id="2.60.40.10:FF:000680">
    <property type="entry name" value="Beta-galactosidase"/>
    <property type="match status" value="1"/>
</dbReference>
<reference evidence="13 14" key="1">
    <citation type="submission" date="2019-02" db="EMBL/GenBank/DDBJ databases">
        <title>Deep-cultivation of Planctomycetes and their phenomic and genomic characterization uncovers novel biology.</title>
        <authorList>
            <person name="Wiegand S."/>
            <person name="Jogler M."/>
            <person name="Boedeker C."/>
            <person name="Pinto D."/>
            <person name="Vollmers J."/>
            <person name="Rivas-Marin E."/>
            <person name="Kohn T."/>
            <person name="Peeters S.H."/>
            <person name="Heuer A."/>
            <person name="Rast P."/>
            <person name="Oberbeckmann S."/>
            <person name="Bunk B."/>
            <person name="Jeske O."/>
            <person name="Meyerdierks A."/>
            <person name="Storesund J.E."/>
            <person name="Kallscheuer N."/>
            <person name="Luecker S."/>
            <person name="Lage O.M."/>
            <person name="Pohl T."/>
            <person name="Merkel B.J."/>
            <person name="Hornburger P."/>
            <person name="Mueller R.-W."/>
            <person name="Bruemmer F."/>
            <person name="Labrenz M."/>
            <person name="Spormann A.M."/>
            <person name="Op Den Camp H."/>
            <person name="Overmann J."/>
            <person name="Amann R."/>
            <person name="Jetten M.S.M."/>
            <person name="Mascher T."/>
            <person name="Medema M.H."/>
            <person name="Devos D.P."/>
            <person name="Kaster A.-K."/>
            <person name="Ovreas L."/>
            <person name="Rohde M."/>
            <person name="Galperin M.Y."/>
            <person name="Jogler C."/>
        </authorList>
    </citation>
    <scope>NUCLEOTIDE SEQUENCE [LARGE SCALE GENOMIC DNA]</scope>
    <source>
        <strain evidence="13 14">CA85</strain>
    </source>
</reference>
<dbReference type="Pfam" id="PF13385">
    <property type="entry name" value="Laminin_G_3"/>
    <property type="match status" value="1"/>
</dbReference>
<evidence type="ECO:0000256" key="4">
    <source>
        <dbReference type="ARBA" id="ARBA00022729"/>
    </source>
</evidence>
<dbReference type="InterPro" id="IPR036156">
    <property type="entry name" value="Beta-gal/glucu_dom_sf"/>
</dbReference>
<dbReference type="GO" id="GO:0009341">
    <property type="term" value="C:beta-galactosidase complex"/>
    <property type="evidence" value="ECO:0007669"/>
    <property type="project" value="InterPro"/>
</dbReference>
<keyword evidence="7 9" id="KW-0326">Glycosidase</keyword>
<dbReference type="PRINTS" id="PR00132">
    <property type="entry name" value="GLHYDRLASE2"/>
</dbReference>
<dbReference type="InterPro" id="IPR013320">
    <property type="entry name" value="ConA-like_dom_sf"/>
</dbReference>
<dbReference type="InterPro" id="IPR004199">
    <property type="entry name" value="B-gal_small/dom_5"/>
</dbReference>
<dbReference type="Gene3D" id="3.20.20.80">
    <property type="entry name" value="Glycosidases"/>
    <property type="match status" value="2"/>
</dbReference>
<evidence type="ECO:0000256" key="10">
    <source>
        <dbReference type="SAM" id="SignalP"/>
    </source>
</evidence>
<gene>
    <name evidence="13" type="primary">lacZ_2</name>
    <name evidence="13" type="ORF">CA85_23110</name>
</gene>
<feature type="chain" id="PRO_5023010890" description="Beta-galactosidase" evidence="10">
    <location>
        <begin position="29"/>
        <end position="1258"/>
    </location>
</feature>
<dbReference type="Proteomes" id="UP000318053">
    <property type="component" value="Unassembled WGS sequence"/>
</dbReference>
<dbReference type="InterPro" id="IPR011013">
    <property type="entry name" value="Gal_mutarotase_sf_dom"/>
</dbReference>
<dbReference type="InterPro" id="IPR032312">
    <property type="entry name" value="LacZ_4"/>
</dbReference>
<comment type="catalytic activity">
    <reaction evidence="1 9">
        <text>Hydrolysis of terminal non-reducing beta-D-galactose residues in beta-D-galactosides.</text>
        <dbReference type="EC" id="3.2.1.23"/>
    </reaction>
</comment>
<keyword evidence="5 9" id="KW-0378">Hydrolase</keyword>
<dbReference type="Pfam" id="PF02929">
    <property type="entry name" value="Bgal_small_N"/>
    <property type="match status" value="1"/>
</dbReference>
<dbReference type="Gene3D" id="2.70.98.10">
    <property type="match status" value="1"/>
</dbReference>
<dbReference type="InterPro" id="IPR006103">
    <property type="entry name" value="Glyco_hydro_2_cat"/>
</dbReference>
<dbReference type="PANTHER" id="PTHR46323">
    <property type="entry name" value="BETA-GALACTOSIDASE"/>
    <property type="match status" value="1"/>
</dbReference>